<sequence>MSLTWENSQNYSNDPSSYSPGFWFHRSWFPEGRPFDPDEQLSPFDNLTPNLTAYKLVVDGNTTVSPGNTALASLYFEETPSIIARVTLKYEGALFQGAVEPNIIAELQITGISFVDRTTGKPVTVSNVANQANTYYSPDLYQLQQSIANGTLANNYTFLQLAPADSAITDSERGTVRAGLPVAVGPSPGWQLRDPPIVVACFLPGAMITTEAGPKAVEDLAVGDLVLTGPIGDQKLEPVTWVGKGHVYVLPHLPCDEAGYSICIRKDALGEGCPNADLYVTSEHTLYFEGRLVPARMLVNHRSIYYDREQLSYEYYHFETASHSIVHANNVATESYLDTGNRRHFRAAQPQQDGNVLAFPTPKEWAKDAYAPLTVTADFVQPLYQRLEERAKSLGFASQQPSATLTYDSNIHLITDKGETLHPLRRVKDRVVFHLPEGVKTLRLRSRTSRPCDTLGPYIDDRRNLGVLVGEIELHQGGQVHTITHHLTDQHTGWDVKEEAPCRWTNGDALLPLQGIDLAREHTILTIQLLTEGPYRESPAHGENILQQAAS</sequence>
<dbReference type="SUPFAM" id="SSF51294">
    <property type="entry name" value="Hedgehog/intein (Hint) domain"/>
    <property type="match status" value="1"/>
</dbReference>
<protein>
    <submittedName>
        <fullName evidence="2">Hint domain-containing protein</fullName>
    </submittedName>
</protein>
<organism evidence="2 3">
    <name type="scientific">Bombella pollinis</name>
    <dbReference type="NCBI Taxonomy" id="2967337"/>
    <lineage>
        <taxon>Bacteria</taxon>
        <taxon>Pseudomonadati</taxon>
        <taxon>Pseudomonadota</taxon>
        <taxon>Alphaproteobacteria</taxon>
        <taxon>Acetobacterales</taxon>
        <taxon>Acetobacteraceae</taxon>
        <taxon>Bombella</taxon>
    </lineage>
</organism>
<dbReference type="InterPro" id="IPR036844">
    <property type="entry name" value="Hint_dom_sf"/>
</dbReference>
<feature type="domain" description="Hedgehog/Intein (Hint)" evidence="1">
    <location>
        <begin position="201"/>
        <end position="339"/>
    </location>
</feature>
<evidence type="ECO:0000313" key="2">
    <source>
        <dbReference type="EMBL" id="MCX5619550.1"/>
    </source>
</evidence>
<dbReference type="Proteomes" id="UP001165575">
    <property type="component" value="Unassembled WGS sequence"/>
</dbReference>
<dbReference type="Pfam" id="PF13403">
    <property type="entry name" value="Hint_2"/>
    <property type="match status" value="1"/>
</dbReference>
<proteinExistence type="predicted"/>
<gene>
    <name evidence="2" type="ORF">NQF89_03825</name>
</gene>
<evidence type="ECO:0000259" key="1">
    <source>
        <dbReference type="Pfam" id="PF13403"/>
    </source>
</evidence>
<dbReference type="Gene3D" id="2.170.16.10">
    <property type="entry name" value="Hedgehog/Intein (Hint) domain"/>
    <property type="match status" value="1"/>
</dbReference>
<comment type="caution">
    <text evidence="2">The sequence shown here is derived from an EMBL/GenBank/DDBJ whole genome shotgun (WGS) entry which is preliminary data.</text>
</comment>
<dbReference type="RefSeq" id="WP_266137545.1">
    <property type="nucleotide sequence ID" value="NZ_JANIDX010000003.1"/>
</dbReference>
<reference evidence="2 3" key="1">
    <citation type="submission" date="2022-07" db="EMBL/GenBank/DDBJ databases">
        <title>Bombella genomes.</title>
        <authorList>
            <person name="Harer L."/>
            <person name="Styblova S."/>
            <person name="Ehrmann M."/>
        </authorList>
    </citation>
    <scope>NUCLEOTIDE SEQUENCE [LARGE SCALE GENOMIC DNA]</scope>
    <source>
        <strain evidence="2 3">TMW 2.2556</strain>
    </source>
</reference>
<evidence type="ECO:0000313" key="3">
    <source>
        <dbReference type="Proteomes" id="UP001165575"/>
    </source>
</evidence>
<dbReference type="EMBL" id="JANIDX010000003">
    <property type="protein sequence ID" value="MCX5619550.1"/>
    <property type="molecule type" value="Genomic_DNA"/>
</dbReference>
<dbReference type="InterPro" id="IPR028992">
    <property type="entry name" value="Hedgehog/Intein_dom"/>
</dbReference>
<accession>A0ABT3WKB8</accession>
<keyword evidence="3" id="KW-1185">Reference proteome</keyword>
<name>A0ABT3WKB8_9PROT</name>